<evidence type="ECO:0000256" key="3">
    <source>
        <dbReference type="ARBA" id="ARBA00022692"/>
    </source>
</evidence>
<dbReference type="InterPro" id="IPR045584">
    <property type="entry name" value="Pilin-like"/>
</dbReference>
<proteinExistence type="predicted"/>
<reference evidence="8 9" key="1">
    <citation type="journal article" date="2015" name="Nature">
        <title>rRNA introns, odd ribosomes, and small enigmatic genomes across a large radiation of phyla.</title>
        <authorList>
            <person name="Brown C.T."/>
            <person name="Hug L.A."/>
            <person name="Thomas B.C."/>
            <person name="Sharon I."/>
            <person name="Castelle C.J."/>
            <person name="Singh A."/>
            <person name="Wilkins M.J."/>
            <person name="Williams K.H."/>
            <person name="Banfield J.F."/>
        </authorList>
    </citation>
    <scope>NUCLEOTIDE SEQUENCE [LARGE SCALE GENOMIC DNA]</scope>
</reference>
<evidence type="ECO:0000256" key="1">
    <source>
        <dbReference type="ARBA" id="ARBA00004167"/>
    </source>
</evidence>
<dbReference type="PRINTS" id="PR00813">
    <property type="entry name" value="BCTERIALGSPG"/>
</dbReference>
<dbReference type="GO" id="GO:0016020">
    <property type="term" value="C:membrane"/>
    <property type="evidence" value="ECO:0007669"/>
    <property type="project" value="UniProtKB-SubCell"/>
</dbReference>
<keyword evidence="4 6" id="KW-1133">Transmembrane helix</keyword>
<dbReference type="PANTHER" id="PTHR30093">
    <property type="entry name" value="GENERAL SECRETION PATHWAY PROTEIN G"/>
    <property type="match status" value="1"/>
</dbReference>
<keyword evidence="3 6" id="KW-0812">Transmembrane</keyword>
<protein>
    <recommendedName>
        <fullName evidence="7">Type II secretion system protein GspG C-terminal domain-containing protein</fullName>
    </recommendedName>
</protein>
<evidence type="ECO:0000256" key="2">
    <source>
        <dbReference type="ARBA" id="ARBA00022481"/>
    </source>
</evidence>
<sequence length="138" mass="14994">MRSKAFTLIELLVVIAIMTILIGLSAFGLQQARESARDGQRKSDLETIRTGLSFYKADCNAYPTPTSGDFKTVIGTSLVGVAASCGGTANTYIAKVPSDPVPGNLYYFSSTGRGRLPFGINRLWRVLQLYSHKSLINE</sequence>
<comment type="subcellular location">
    <subcellularLocation>
        <location evidence="1">Membrane</location>
        <topology evidence="1">Single-pass membrane protein</topology>
    </subcellularLocation>
</comment>
<evidence type="ECO:0000256" key="4">
    <source>
        <dbReference type="ARBA" id="ARBA00022989"/>
    </source>
</evidence>
<dbReference type="SUPFAM" id="SSF54523">
    <property type="entry name" value="Pili subunits"/>
    <property type="match status" value="1"/>
</dbReference>
<evidence type="ECO:0000313" key="8">
    <source>
        <dbReference type="EMBL" id="KKQ73429.1"/>
    </source>
</evidence>
<dbReference type="GO" id="GO:0015628">
    <property type="term" value="P:protein secretion by the type II secretion system"/>
    <property type="evidence" value="ECO:0007669"/>
    <property type="project" value="InterPro"/>
</dbReference>
<dbReference type="EMBL" id="LBUY01000056">
    <property type="protein sequence ID" value="KKQ73429.1"/>
    <property type="molecule type" value="Genomic_DNA"/>
</dbReference>
<evidence type="ECO:0000256" key="5">
    <source>
        <dbReference type="ARBA" id="ARBA00023136"/>
    </source>
</evidence>
<dbReference type="AlphaFoldDB" id="A0A0G0MI63"/>
<dbReference type="InterPro" id="IPR000983">
    <property type="entry name" value="Bac_GSPG_pilin"/>
</dbReference>
<dbReference type="Gene3D" id="3.30.700.10">
    <property type="entry name" value="Glycoprotein, Type 4 Pilin"/>
    <property type="match status" value="1"/>
</dbReference>
<dbReference type="Proteomes" id="UP000034738">
    <property type="component" value="Unassembled WGS sequence"/>
</dbReference>
<dbReference type="Pfam" id="PF08334">
    <property type="entry name" value="T2SSG"/>
    <property type="match status" value="1"/>
</dbReference>
<comment type="caution">
    <text evidence="8">The sequence shown here is derived from an EMBL/GenBank/DDBJ whole genome shotgun (WGS) entry which is preliminary data.</text>
</comment>
<keyword evidence="2" id="KW-0488">Methylation</keyword>
<evidence type="ECO:0000256" key="6">
    <source>
        <dbReference type="SAM" id="Phobius"/>
    </source>
</evidence>
<evidence type="ECO:0000259" key="7">
    <source>
        <dbReference type="Pfam" id="PF08334"/>
    </source>
</evidence>
<name>A0A0G0MI63_9BACT</name>
<dbReference type="GO" id="GO:0015627">
    <property type="term" value="C:type II protein secretion system complex"/>
    <property type="evidence" value="ECO:0007669"/>
    <property type="project" value="InterPro"/>
</dbReference>
<evidence type="ECO:0000313" key="9">
    <source>
        <dbReference type="Proteomes" id="UP000034738"/>
    </source>
</evidence>
<dbReference type="InterPro" id="IPR012902">
    <property type="entry name" value="N_methyl_site"/>
</dbReference>
<gene>
    <name evidence="8" type="ORF">US95_C0056G0012</name>
</gene>
<dbReference type="Pfam" id="PF07963">
    <property type="entry name" value="N_methyl"/>
    <property type="match status" value="1"/>
</dbReference>
<dbReference type="PANTHER" id="PTHR30093:SF44">
    <property type="entry name" value="TYPE II SECRETION SYSTEM CORE PROTEIN G"/>
    <property type="match status" value="1"/>
</dbReference>
<accession>A0A0G0MI63</accession>
<keyword evidence="5 6" id="KW-0472">Membrane</keyword>
<feature type="transmembrane region" description="Helical" evidence="6">
    <location>
        <begin position="6"/>
        <end position="29"/>
    </location>
</feature>
<dbReference type="InterPro" id="IPR013545">
    <property type="entry name" value="T2SS_protein-GspG_C"/>
</dbReference>
<feature type="domain" description="Type II secretion system protein GspG C-terminal" evidence="7">
    <location>
        <begin position="33"/>
        <end position="113"/>
    </location>
</feature>
<organism evidence="8 9">
    <name type="scientific">Candidatus Woesebacteria bacterium GW2011_GWB1_38_5</name>
    <dbReference type="NCBI Taxonomy" id="1618568"/>
    <lineage>
        <taxon>Bacteria</taxon>
        <taxon>Candidatus Woeseibacteriota</taxon>
    </lineage>
</organism>
<dbReference type="NCBIfam" id="TIGR02532">
    <property type="entry name" value="IV_pilin_GFxxxE"/>
    <property type="match status" value="1"/>
</dbReference>